<dbReference type="Pfam" id="PF02355">
    <property type="entry name" value="SecD_SecF_C"/>
    <property type="match status" value="1"/>
</dbReference>
<feature type="transmembrane region" description="Helical" evidence="9">
    <location>
        <begin position="379"/>
        <end position="399"/>
    </location>
</feature>
<evidence type="ECO:0000313" key="13">
    <source>
        <dbReference type="EMBL" id="KKS09642.1"/>
    </source>
</evidence>
<keyword evidence="2 9" id="KW-0813">Transport</keyword>
<evidence type="ECO:0000259" key="10">
    <source>
        <dbReference type="Pfam" id="PF02355"/>
    </source>
</evidence>
<comment type="function">
    <text evidence="9">Part of the Sec protein translocase complex. Interacts with the SecYEG preprotein conducting channel. SecDF uses the proton motive force (PMF) to complete protein translocation after the ATP-dependent function of SecA.</text>
</comment>
<reference evidence="13 14" key="1">
    <citation type="journal article" date="2015" name="Nature">
        <title>rRNA introns, odd ribosomes, and small enigmatic genomes across a large radiation of phyla.</title>
        <authorList>
            <person name="Brown C.T."/>
            <person name="Hug L.A."/>
            <person name="Thomas B.C."/>
            <person name="Sharon I."/>
            <person name="Castelle C.J."/>
            <person name="Singh A."/>
            <person name="Wilkins M.J."/>
            <person name="Williams K.H."/>
            <person name="Banfield J.F."/>
        </authorList>
    </citation>
    <scope>NUCLEOTIDE SEQUENCE [LARGE SCALE GENOMIC DNA]</scope>
</reference>
<keyword evidence="7 9" id="KW-0811">Translocation</keyword>
<dbReference type="Gene3D" id="3.30.70.3400">
    <property type="match status" value="1"/>
</dbReference>
<evidence type="ECO:0000256" key="9">
    <source>
        <dbReference type="HAMAP-Rule" id="MF_01463"/>
    </source>
</evidence>
<dbReference type="GO" id="GO:0015450">
    <property type="term" value="F:protein-transporting ATPase activity"/>
    <property type="evidence" value="ECO:0007669"/>
    <property type="project" value="InterPro"/>
</dbReference>
<name>A0A0G0WC67_UNCC2</name>
<dbReference type="InterPro" id="IPR054384">
    <property type="entry name" value="SecDF_P1_head"/>
</dbReference>
<dbReference type="GO" id="GO:0043952">
    <property type="term" value="P:protein transport by the Sec complex"/>
    <property type="evidence" value="ECO:0007669"/>
    <property type="project" value="UniProtKB-UniRule"/>
</dbReference>
<dbReference type="AlphaFoldDB" id="A0A0G0WC67"/>
<evidence type="ECO:0000256" key="7">
    <source>
        <dbReference type="ARBA" id="ARBA00023010"/>
    </source>
</evidence>
<keyword evidence="3 9" id="KW-1003">Cell membrane</keyword>
<dbReference type="HAMAP" id="MF_01463_B">
    <property type="entry name" value="SecD_B"/>
    <property type="match status" value="1"/>
</dbReference>
<evidence type="ECO:0000256" key="8">
    <source>
        <dbReference type="ARBA" id="ARBA00023136"/>
    </source>
</evidence>
<proteinExistence type="inferred from homology"/>
<dbReference type="Pfam" id="PF22599">
    <property type="entry name" value="SecDF_P1_head"/>
    <property type="match status" value="1"/>
</dbReference>
<comment type="caution">
    <text evidence="9">Lacks conserved residue(s) required for the propagation of feature annotation.</text>
</comment>
<dbReference type="GO" id="GO:0065002">
    <property type="term" value="P:intracellular protein transmembrane transport"/>
    <property type="evidence" value="ECO:0007669"/>
    <property type="project" value="UniProtKB-UniRule"/>
</dbReference>
<dbReference type="Proteomes" id="UP000033869">
    <property type="component" value="Unassembled WGS sequence"/>
</dbReference>
<dbReference type="PANTHER" id="PTHR30081">
    <property type="entry name" value="PROTEIN-EXPORT MEMBRANE PROTEIN SEC"/>
    <property type="match status" value="1"/>
</dbReference>
<evidence type="ECO:0000313" key="14">
    <source>
        <dbReference type="Proteomes" id="UP000033869"/>
    </source>
</evidence>
<keyword evidence="5 9" id="KW-0653">Protein transport</keyword>
<dbReference type="GO" id="GO:0006605">
    <property type="term" value="P:protein targeting"/>
    <property type="evidence" value="ECO:0007669"/>
    <property type="project" value="UniProtKB-UniRule"/>
</dbReference>
<feature type="transmembrane region" description="Helical" evidence="9">
    <location>
        <begin position="355"/>
        <end position="373"/>
    </location>
</feature>
<feature type="transmembrane region" description="Helical" evidence="9">
    <location>
        <begin position="301"/>
        <end position="323"/>
    </location>
</feature>
<dbReference type="Pfam" id="PF21760">
    <property type="entry name" value="SecD_1st"/>
    <property type="match status" value="1"/>
</dbReference>
<dbReference type="InterPro" id="IPR048631">
    <property type="entry name" value="SecD_1st"/>
</dbReference>
<comment type="subcellular location">
    <subcellularLocation>
        <location evidence="1 9">Cell membrane</location>
        <topology evidence="1 9">Multi-pass membrane protein</topology>
    </subcellularLocation>
</comment>
<keyword evidence="4 9" id="KW-0812">Transmembrane</keyword>
<comment type="caution">
    <text evidence="13">The sequence shown here is derived from an EMBL/GenBank/DDBJ whole genome shotgun (WGS) entry which is preliminary data.</text>
</comment>
<comment type="subunit">
    <text evidence="9">Forms a complex with SecF. Part of the essential Sec protein translocation apparatus which comprises SecA, SecYEG and auxiliary proteins SecDF. Other proteins may also be involved.</text>
</comment>
<dbReference type="EMBL" id="LCBL01000001">
    <property type="protein sequence ID" value="KKS09642.1"/>
    <property type="molecule type" value="Genomic_DNA"/>
</dbReference>
<evidence type="ECO:0000256" key="3">
    <source>
        <dbReference type="ARBA" id="ARBA00022475"/>
    </source>
</evidence>
<evidence type="ECO:0000259" key="12">
    <source>
        <dbReference type="Pfam" id="PF22599"/>
    </source>
</evidence>
<feature type="domain" description="Protein export membrane protein SecD/SecF C-terminal" evidence="10">
    <location>
        <begin position="226"/>
        <end position="402"/>
    </location>
</feature>
<keyword evidence="6 9" id="KW-1133">Transmembrane helix</keyword>
<evidence type="ECO:0000259" key="11">
    <source>
        <dbReference type="Pfam" id="PF21760"/>
    </source>
</evidence>
<comment type="similarity">
    <text evidence="9">Belongs to the SecD/SecF family. SecD subfamily.</text>
</comment>
<dbReference type="NCBIfam" id="TIGR01129">
    <property type="entry name" value="secD"/>
    <property type="match status" value="1"/>
</dbReference>
<evidence type="ECO:0000256" key="4">
    <source>
        <dbReference type="ARBA" id="ARBA00022692"/>
    </source>
</evidence>
<feature type="domain" description="Protein translocase subunit SecDF P1" evidence="11">
    <location>
        <begin position="60"/>
        <end position="118"/>
    </location>
</feature>
<protein>
    <recommendedName>
        <fullName evidence="9">Protein translocase subunit SecD</fullName>
    </recommendedName>
</protein>
<dbReference type="PANTHER" id="PTHR30081:SF1">
    <property type="entry name" value="PROTEIN TRANSLOCASE SUBUNIT SECD"/>
    <property type="match status" value="1"/>
</dbReference>
<feature type="transmembrane region" description="Helical" evidence="9">
    <location>
        <begin position="248"/>
        <end position="268"/>
    </location>
</feature>
<evidence type="ECO:0000256" key="2">
    <source>
        <dbReference type="ARBA" id="ARBA00022448"/>
    </source>
</evidence>
<dbReference type="GO" id="GO:0005886">
    <property type="term" value="C:plasma membrane"/>
    <property type="evidence" value="ECO:0007669"/>
    <property type="project" value="UniProtKB-SubCell"/>
</dbReference>
<dbReference type="PATRIC" id="fig|1618344.3.peg.49"/>
<dbReference type="InterPro" id="IPR055344">
    <property type="entry name" value="SecD_SecF_C_bact"/>
</dbReference>
<dbReference type="Gene3D" id="3.30.1360.200">
    <property type="match status" value="1"/>
</dbReference>
<sequence length="423" mass="46531">MLAAICFVAASPQSVRDKMKIRMLKPVHLRLGLDLQGGSHIAYEADLSKFKDVSEKERAMESLRNVVDKRVNALGVAEPNIYTTKFGDNRRIIIELPGIDVNQAKDLIGKTAKMKFKTQMNEEGTMWQDTDLEGKNLKKATVQNDPQTNSPEVAIEFDSEGATKFGDLTKNNLGKRIGIFLDDEIVSAPTVQAEIRDGHAVISGKFDYKEANDLKIQLNAGALPVDIKLVEERTVGATLGQESVRKSFFAGTIALLVIFMFMTIYYRFPGFIASVALGIYTLIVIAIFKGAFYIFPPVTLTLAGIAAFILSIGMAVDANILIFERMKEEFRLGKGYGAALDAGFKRAWPSIKDSNIATFITCAILMAFGSTVIKGFAYTLLIGVAVSMFTAITITRTFLKAFINTRISKNPKLFGFAIEKGEK</sequence>
<dbReference type="InterPro" id="IPR022813">
    <property type="entry name" value="SecD/SecF_arch_bac"/>
</dbReference>
<dbReference type="InterPro" id="IPR048634">
    <property type="entry name" value="SecD_SecF_C"/>
</dbReference>
<feature type="transmembrane region" description="Helical" evidence="9">
    <location>
        <begin position="275"/>
        <end position="295"/>
    </location>
</feature>
<dbReference type="InterPro" id="IPR005791">
    <property type="entry name" value="SecD"/>
</dbReference>
<accession>A0A0G0WC67</accession>
<keyword evidence="8 9" id="KW-0472">Membrane</keyword>
<evidence type="ECO:0000256" key="5">
    <source>
        <dbReference type="ARBA" id="ARBA00022927"/>
    </source>
</evidence>
<gene>
    <name evidence="9" type="primary">secD</name>
    <name evidence="13" type="ORF">UU65_C0001G0047</name>
</gene>
<evidence type="ECO:0000256" key="6">
    <source>
        <dbReference type="ARBA" id="ARBA00022989"/>
    </source>
</evidence>
<organism evidence="13 14">
    <name type="scientific">candidate division CPR2 bacterium GW2011_GWC1_41_48</name>
    <dbReference type="NCBI Taxonomy" id="1618344"/>
    <lineage>
        <taxon>Bacteria</taxon>
        <taxon>Bacteria division CPR2</taxon>
    </lineage>
</organism>
<feature type="domain" description="SecDF P1 head subdomain" evidence="12">
    <location>
        <begin position="128"/>
        <end position="225"/>
    </location>
</feature>
<dbReference type="SUPFAM" id="SSF82866">
    <property type="entry name" value="Multidrug efflux transporter AcrB transmembrane domain"/>
    <property type="match status" value="1"/>
</dbReference>
<dbReference type="NCBIfam" id="TIGR00916">
    <property type="entry name" value="2A0604s01"/>
    <property type="match status" value="1"/>
</dbReference>
<evidence type="ECO:0000256" key="1">
    <source>
        <dbReference type="ARBA" id="ARBA00004651"/>
    </source>
</evidence>